<dbReference type="RefSeq" id="WP_420904932.1">
    <property type="nucleotide sequence ID" value="NZ_BAAFGK010000004.1"/>
</dbReference>
<evidence type="ECO:0000313" key="2">
    <source>
        <dbReference type="EMBL" id="GAB0057233.1"/>
    </source>
</evidence>
<name>A0ABQ0C8N2_9PROT</name>
<reference evidence="2 3" key="1">
    <citation type="submission" date="2024-05" db="EMBL/GenBank/DDBJ databases">
        <authorList>
            <consortium name="Candidatus Magnetaquicoccaceae bacterium FCR-1 genome sequencing consortium"/>
            <person name="Shimoshige H."/>
            <person name="Shimamura S."/>
            <person name="Taoka A."/>
            <person name="Kobayashi H."/>
            <person name="Maekawa T."/>
        </authorList>
    </citation>
    <scope>NUCLEOTIDE SEQUENCE [LARGE SCALE GENOMIC DNA]</scope>
    <source>
        <strain evidence="2 3">FCR-1</strain>
    </source>
</reference>
<evidence type="ECO:0000313" key="3">
    <source>
        <dbReference type="Proteomes" id="UP001628193"/>
    </source>
</evidence>
<dbReference type="EMBL" id="BAAFGK010000004">
    <property type="protein sequence ID" value="GAB0057233.1"/>
    <property type="molecule type" value="Genomic_DNA"/>
</dbReference>
<organism evidence="2 3">
    <name type="scientific">Candidatus Magnetaquiglobus chichijimensis</name>
    <dbReference type="NCBI Taxonomy" id="3141448"/>
    <lineage>
        <taxon>Bacteria</taxon>
        <taxon>Pseudomonadati</taxon>
        <taxon>Pseudomonadota</taxon>
        <taxon>Magnetococcia</taxon>
        <taxon>Magnetococcales</taxon>
        <taxon>Candidatus Magnetaquicoccaceae</taxon>
        <taxon>Candidatus Magnetaquiglobus</taxon>
    </lineage>
</organism>
<dbReference type="InterPro" id="IPR009875">
    <property type="entry name" value="PilZ_domain"/>
</dbReference>
<evidence type="ECO:0000259" key="1">
    <source>
        <dbReference type="Pfam" id="PF07238"/>
    </source>
</evidence>
<dbReference type="Proteomes" id="UP001628193">
    <property type="component" value="Unassembled WGS sequence"/>
</dbReference>
<feature type="domain" description="PilZ" evidence="1">
    <location>
        <begin position="5"/>
        <end position="89"/>
    </location>
</feature>
<keyword evidence="3" id="KW-1185">Reference proteome</keyword>
<dbReference type="Pfam" id="PF07238">
    <property type="entry name" value="PilZ"/>
    <property type="match status" value="1"/>
</dbReference>
<sequence>MPDERAERFEVLARVLLELPGRRAFIGNTVNVSDSGVYFDIGYAPNTVELHELGLLHLMPLNSAPIRACKVTRITETGIAIHFLEEQPGSFASQLLTVTEIAA</sequence>
<protein>
    <recommendedName>
        <fullName evidence="1">PilZ domain-containing protein</fullName>
    </recommendedName>
</protein>
<accession>A0ABQ0C8N2</accession>
<proteinExistence type="predicted"/>
<comment type="caution">
    <text evidence="2">The sequence shown here is derived from an EMBL/GenBank/DDBJ whole genome shotgun (WGS) entry which is preliminary data.</text>
</comment>
<reference evidence="2 3" key="2">
    <citation type="submission" date="2024-09" db="EMBL/GenBank/DDBJ databases">
        <title>Draft genome sequence of Candidatus Magnetaquicoccaceae bacterium FCR-1.</title>
        <authorList>
            <person name="Shimoshige H."/>
            <person name="Shimamura S."/>
            <person name="Taoka A."/>
            <person name="Kobayashi H."/>
            <person name="Maekawa T."/>
        </authorList>
    </citation>
    <scope>NUCLEOTIDE SEQUENCE [LARGE SCALE GENOMIC DNA]</scope>
    <source>
        <strain evidence="2 3">FCR-1</strain>
    </source>
</reference>
<gene>
    <name evidence="2" type="ORF">SIID45300_01556</name>
</gene>